<dbReference type="InterPro" id="IPR050121">
    <property type="entry name" value="Cytochrome_P450_monoxygenase"/>
</dbReference>
<keyword evidence="3" id="KW-0472">Membrane</keyword>
<dbReference type="STRING" id="154538.A0A1M2VPH9"/>
<dbReference type="InterPro" id="IPR001128">
    <property type="entry name" value="Cyt_P450"/>
</dbReference>
<evidence type="ECO:0000256" key="2">
    <source>
        <dbReference type="PIRSR" id="PIRSR602401-1"/>
    </source>
</evidence>
<dbReference type="GO" id="GO:0016705">
    <property type="term" value="F:oxidoreductase activity, acting on paired donors, with incorporation or reduction of molecular oxygen"/>
    <property type="evidence" value="ECO:0007669"/>
    <property type="project" value="InterPro"/>
</dbReference>
<keyword evidence="2" id="KW-0479">Metal-binding</keyword>
<dbReference type="PANTHER" id="PTHR24305">
    <property type="entry name" value="CYTOCHROME P450"/>
    <property type="match status" value="1"/>
</dbReference>
<keyword evidence="3" id="KW-1133">Transmembrane helix</keyword>
<dbReference type="InterPro" id="IPR002401">
    <property type="entry name" value="Cyt_P450_E_grp-I"/>
</dbReference>
<dbReference type="OrthoDB" id="1470350at2759"/>
<keyword evidence="2" id="KW-0349">Heme</keyword>
<keyword evidence="2" id="KW-0408">Iron</keyword>
<evidence type="ECO:0000313" key="5">
    <source>
        <dbReference type="Proteomes" id="UP000184267"/>
    </source>
</evidence>
<comment type="caution">
    <text evidence="4">The sequence shown here is derived from an EMBL/GenBank/DDBJ whole genome shotgun (WGS) entry which is preliminary data.</text>
</comment>
<dbReference type="Proteomes" id="UP000184267">
    <property type="component" value="Unassembled WGS sequence"/>
</dbReference>
<organism evidence="4 5">
    <name type="scientific">Trametes pubescens</name>
    <name type="common">White-rot fungus</name>
    <dbReference type="NCBI Taxonomy" id="154538"/>
    <lineage>
        <taxon>Eukaryota</taxon>
        <taxon>Fungi</taxon>
        <taxon>Dikarya</taxon>
        <taxon>Basidiomycota</taxon>
        <taxon>Agaricomycotina</taxon>
        <taxon>Agaricomycetes</taxon>
        <taxon>Polyporales</taxon>
        <taxon>Polyporaceae</taxon>
        <taxon>Trametes</taxon>
    </lineage>
</organism>
<dbReference type="GO" id="GO:0004497">
    <property type="term" value="F:monooxygenase activity"/>
    <property type="evidence" value="ECO:0007669"/>
    <property type="project" value="InterPro"/>
</dbReference>
<dbReference type="PRINTS" id="PR00463">
    <property type="entry name" value="EP450I"/>
</dbReference>
<dbReference type="Gene3D" id="1.10.630.10">
    <property type="entry name" value="Cytochrome P450"/>
    <property type="match status" value="1"/>
</dbReference>
<evidence type="ECO:0000256" key="1">
    <source>
        <dbReference type="ARBA" id="ARBA00005179"/>
    </source>
</evidence>
<gene>
    <name evidence="4" type="ORF">TRAPUB_14081</name>
</gene>
<dbReference type="GO" id="GO:0005506">
    <property type="term" value="F:iron ion binding"/>
    <property type="evidence" value="ECO:0007669"/>
    <property type="project" value="InterPro"/>
</dbReference>
<feature type="binding site" description="axial binding residue" evidence="2">
    <location>
        <position position="425"/>
    </location>
    <ligand>
        <name>heme</name>
        <dbReference type="ChEBI" id="CHEBI:30413"/>
    </ligand>
    <ligandPart>
        <name>Fe</name>
        <dbReference type="ChEBI" id="CHEBI:18248"/>
    </ligandPart>
</feature>
<dbReference type="SUPFAM" id="SSF48264">
    <property type="entry name" value="Cytochrome P450"/>
    <property type="match status" value="1"/>
</dbReference>
<sequence>MTDDAPLLRVAAQASAVALLSIALYRLFLAPLARIPGPALSALTRLPLILREFTGRRSAWIHNLHVKYGPVVRVAPNEVSFATREAAKEIYTSGGSGYDKTSFYKLFEHFDTPNIFSTLDRGTHADVKKRFAERYNKTHIVRPEVTAVVQEHVDAFVDKCAENAGHSIDIYLLLHCFALNGITRHMFHPHGLHSLTDPRDFAMMEELTYPMLLKEQYFRYYFPSLARFLGKTIGFGKLRTDGLSSVRYVLDTVRSAPVSLHTLLEKLRLYEAHDADLKLAASECMDHLVAGLDTTGDALCFLMYHISLPASQPLQDRLRAELRSNPAAALDDLPYLDALVKEGLRVFCPVPMALPHLVPAGGSTVDGVALPGGTIVSCQPYTLHRLDTRVFPDPDAFVPDRWLDAEGAAERNGLFFAFAAGGRGCIGKDFALFEMKLLLRDVYSAYRTRVTPDMTASMEMDDQVVSARPKGQKCLLVFEKL</sequence>
<dbReference type="PRINTS" id="PR00385">
    <property type="entry name" value="P450"/>
</dbReference>
<dbReference type="PANTHER" id="PTHR24305:SF164">
    <property type="entry name" value="P450, PUTATIVE (EUROFUNG)-RELATED"/>
    <property type="match status" value="1"/>
</dbReference>
<dbReference type="Pfam" id="PF00067">
    <property type="entry name" value="p450"/>
    <property type="match status" value="1"/>
</dbReference>
<dbReference type="GO" id="GO:0020037">
    <property type="term" value="F:heme binding"/>
    <property type="evidence" value="ECO:0007669"/>
    <property type="project" value="InterPro"/>
</dbReference>
<dbReference type="EMBL" id="MNAD01000914">
    <property type="protein sequence ID" value="OJT09450.1"/>
    <property type="molecule type" value="Genomic_DNA"/>
</dbReference>
<feature type="transmembrane region" description="Helical" evidence="3">
    <location>
        <begin position="7"/>
        <end position="28"/>
    </location>
</feature>
<comment type="pathway">
    <text evidence="1">Secondary metabolite biosynthesis.</text>
</comment>
<protein>
    <recommendedName>
        <fullName evidence="6">Cytochrome P450</fullName>
    </recommendedName>
</protein>
<reference evidence="4 5" key="1">
    <citation type="submission" date="2016-10" db="EMBL/GenBank/DDBJ databases">
        <title>Genome sequence of the basidiomycete white-rot fungus Trametes pubescens.</title>
        <authorList>
            <person name="Makela M.R."/>
            <person name="Granchi Z."/>
            <person name="Peng M."/>
            <person name="De Vries R.P."/>
            <person name="Grigoriev I."/>
            <person name="Riley R."/>
            <person name="Hilden K."/>
        </authorList>
    </citation>
    <scope>NUCLEOTIDE SEQUENCE [LARGE SCALE GENOMIC DNA]</scope>
    <source>
        <strain evidence="4 5">FBCC735</strain>
    </source>
</reference>
<dbReference type="OMA" id="ECMDHMA"/>
<keyword evidence="5" id="KW-1185">Reference proteome</keyword>
<dbReference type="InterPro" id="IPR036396">
    <property type="entry name" value="Cyt_P450_sf"/>
</dbReference>
<evidence type="ECO:0000313" key="4">
    <source>
        <dbReference type="EMBL" id="OJT09450.1"/>
    </source>
</evidence>
<dbReference type="AlphaFoldDB" id="A0A1M2VPH9"/>
<proteinExistence type="predicted"/>
<evidence type="ECO:0008006" key="6">
    <source>
        <dbReference type="Google" id="ProtNLM"/>
    </source>
</evidence>
<evidence type="ECO:0000256" key="3">
    <source>
        <dbReference type="SAM" id="Phobius"/>
    </source>
</evidence>
<name>A0A1M2VPH9_TRAPU</name>
<comment type="cofactor">
    <cofactor evidence="2">
        <name>heme</name>
        <dbReference type="ChEBI" id="CHEBI:30413"/>
    </cofactor>
</comment>
<accession>A0A1M2VPH9</accession>
<keyword evidence="3" id="KW-0812">Transmembrane</keyword>
<dbReference type="CDD" id="cd11059">
    <property type="entry name" value="CYP_fungal"/>
    <property type="match status" value="1"/>
</dbReference>